<keyword evidence="2" id="KW-1185">Reference proteome</keyword>
<dbReference type="AlphaFoldDB" id="A0A8S0S484"/>
<organism evidence="1 2">
    <name type="scientific">Olea europaea subsp. europaea</name>
    <dbReference type="NCBI Taxonomy" id="158383"/>
    <lineage>
        <taxon>Eukaryota</taxon>
        <taxon>Viridiplantae</taxon>
        <taxon>Streptophyta</taxon>
        <taxon>Embryophyta</taxon>
        <taxon>Tracheophyta</taxon>
        <taxon>Spermatophyta</taxon>
        <taxon>Magnoliopsida</taxon>
        <taxon>eudicotyledons</taxon>
        <taxon>Gunneridae</taxon>
        <taxon>Pentapetalae</taxon>
        <taxon>asterids</taxon>
        <taxon>lamiids</taxon>
        <taxon>Lamiales</taxon>
        <taxon>Oleaceae</taxon>
        <taxon>Oleeae</taxon>
        <taxon>Olea</taxon>
    </lineage>
</organism>
<evidence type="ECO:0000313" key="2">
    <source>
        <dbReference type="Proteomes" id="UP000594638"/>
    </source>
</evidence>
<name>A0A8S0S484_OLEEU</name>
<evidence type="ECO:0000313" key="1">
    <source>
        <dbReference type="EMBL" id="CAA2986511.1"/>
    </source>
</evidence>
<accession>A0A8S0S484</accession>
<comment type="caution">
    <text evidence="1">The sequence shown here is derived from an EMBL/GenBank/DDBJ whole genome shotgun (WGS) entry which is preliminary data.</text>
</comment>
<protein>
    <submittedName>
        <fullName evidence="1">Uncharacterized protein</fullName>
    </submittedName>
</protein>
<dbReference type="EMBL" id="CACTIH010003866">
    <property type="protein sequence ID" value="CAA2986511.1"/>
    <property type="molecule type" value="Genomic_DNA"/>
</dbReference>
<gene>
    <name evidence="1" type="ORF">OLEA9_A111873</name>
</gene>
<dbReference type="OrthoDB" id="10600323at2759"/>
<proteinExistence type="predicted"/>
<dbReference type="Gramene" id="OE9A111873T1">
    <property type="protein sequence ID" value="OE9A111873C1"/>
    <property type="gene ID" value="OE9A111873"/>
</dbReference>
<reference evidence="1 2" key="1">
    <citation type="submission" date="2019-12" db="EMBL/GenBank/DDBJ databases">
        <authorList>
            <person name="Alioto T."/>
            <person name="Alioto T."/>
            <person name="Gomez Garrido J."/>
        </authorList>
    </citation>
    <scope>NUCLEOTIDE SEQUENCE [LARGE SCALE GENOMIC DNA]</scope>
</reference>
<sequence length="121" mass="12863">MAPMALHSRTKLATKLSFLCVPDKVAGGEADLKIGSKEVGGGEAEGIDGGTLEDELRLCRAEDEPYNEDGGADGNYEADCADQEVNIDLLLSFVVAAIFLHVLVRKQGLGEKNGSRLCLKI</sequence>
<dbReference type="Proteomes" id="UP000594638">
    <property type="component" value="Unassembled WGS sequence"/>
</dbReference>